<dbReference type="AlphaFoldDB" id="A0A0A8ZG45"/>
<dbReference type="Pfam" id="PF23569">
    <property type="entry name" value="NBD_SMAX1"/>
    <property type="match status" value="1"/>
</dbReference>
<proteinExistence type="predicted"/>
<dbReference type="EMBL" id="GBRH01260109">
    <property type="protein sequence ID" value="JAD37786.1"/>
    <property type="molecule type" value="Transcribed_RNA"/>
</dbReference>
<evidence type="ECO:0000313" key="2">
    <source>
        <dbReference type="EMBL" id="JAD37786.1"/>
    </source>
</evidence>
<organism evidence="2">
    <name type="scientific">Arundo donax</name>
    <name type="common">Giant reed</name>
    <name type="synonym">Donax arundinaceus</name>
    <dbReference type="NCBI Taxonomy" id="35708"/>
    <lineage>
        <taxon>Eukaryota</taxon>
        <taxon>Viridiplantae</taxon>
        <taxon>Streptophyta</taxon>
        <taxon>Embryophyta</taxon>
        <taxon>Tracheophyta</taxon>
        <taxon>Spermatophyta</taxon>
        <taxon>Magnoliopsida</taxon>
        <taxon>Liliopsida</taxon>
        <taxon>Poales</taxon>
        <taxon>Poaceae</taxon>
        <taxon>PACMAD clade</taxon>
        <taxon>Arundinoideae</taxon>
        <taxon>Arundineae</taxon>
        <taxon>Arundo</taxon>
    </lineage>
</organism>
<accession>A0A0A8ZG45</accession>
<sequence length="46" mass="5293">MLVVVEIEQLLRQFGSGKVWAVNTTACTTYLQYMVNNPTMEAKWDL</sequence>
<feature type="domain" description="SMAX1-like nucleotide binding" evidence="1">
    <location>
        <begin position="3"/>
        <end position="46"/>
    </location>
</feature>
<name>A0A0A8ZG45_ARUDO</name>
<evidence type="ECO:0000259" key="1">
    <source>
        <dbReference type="Pfam" id="PF23569"/>
    </source>
</evidence>
<protein>
    <recommendedName>
        <fullName evidence="1">SMAX1-like nucleotide binding domain-containing protein</fullName>
    </recommendedName>
</protein>
<dbReference type="InterPro" id="IPR058680">
    <property type="entry name" value="NBD_SMAX1-like"/>
</dbReference>
<reference evidence="2" key="1">
    <citation type="submission" date="2014-09" db="EMBL/GenBank/DDBJ databases">
        <authorList>
            <person name="Magalhaes I.L.F."/>
            <person name="Oliveira U."/>
            <person name="Santos F.R."/>
            <person name="Vidigal T.H.D.A."/>
            <person name="Brescovit A.D."/>
            <person name="Santos A.J."/>
        </authorList>
    </citation>
    <scope>NUCLEOTIDE SEQUENCE</scope>
    <source>
        <tissue evidence="2">Shoot tissue taken approximately 20 cm above the soil surface</tissue>
    </source>
</reference>
<reference evidence="2" key="2">
    <citation type="journal article" date="2015" name="Data Brief">
        <title>Shoot transcriptome of the giant reed, Arundo donax.</title>
        <authorList>
            <person name="Barrero R.A."/>
            <person name="Guerrero F.D."/>
            <person name="Moolhuijzen P."/>
            <person name="Goolsby J.A."/>
            <person name="Tidwell J."/>
            <person name="Bellgard S.E."/>
            <person name="Bellgard M.I."/>
        </authorList>
    </citation>
    <scope>NUCLEOTIDE SEQUENCE</scope>
    <source>
        <tissue evidence="2">Shoot tissue taken approximately 20 cm above the soil surface</tissue>
    </source>
</reference>